<dbReference type="FunCoup" id="A0A0R0HMZ4">
    <property type="interactions" value="205"/>
</dbReference>
<dbReference type="InParanoid" id="A0A0R0HMZ4"/>
<dbReference type="GO" id="GO:0045490">
    <property type="term" value="P:pectin catabolic process"/>
    <property type="evidence" value="ECO:0007669"/>
    <property type="project" value="UniProtKB-UniRule"/>
</dbReference>
<dbReference type="EC" id="3.1.1.11" evidence="5 12"/>
<dbReference type="NCBIfam" id="TIGR01614">
    <property type="entry name" value="PME_inhib"/>
    <property type="match status" value="1"/>
</dbReference>
<dbReference type="PANTHER" id="PTHR31707">
    <property type="entry name" value="PECTINESTERASE"/>
    <property type="match status" value="1"/>
</dbReference>
<evidence type="ECO:0000256" key="8">
    <source>
        <dbReference type="ARBA" id="ARBA00022801"/>
    </source>
</evidence>
<name>A0A0R0HMZ4_SOYBN</name>
<comment type="subcellular location">
    <subcellularLocation>
        <location evidence="1">Secreted</location>
        <location evidence="1">Cell wall</location>
    </subcellularLocation>
</comment>
<evidence type="ECO:0000256" key="2">
    <source>
        <dbReference type="ARBA" id="ARBA00005184"/>
    </source>
</evidence>
<evidence type="ECO:0000256" key="6">
    <source>
        <dbReference type="ARBA" id="ARBA00022512"/>
    </source>
</evidence>
<evidence type="ECO:0000256" key="9">
    <source>
        <dbReference type="ARBA" id="ARBA00023085"/>
    </source>
</evidence>
<reference evidence="15" key="2">
    <citation type="submission" date="2018-02" db="UniProtKB">
        <authorList>
            <consortium name="EnsemblPlants"/>
        </authorList>
    </citation>
    <scope>IDENTIFICATION</scope>
    <source>
        <strain evidence="15">Williams 82</strain>
    </source>
</reference>
<evidence type="ECO:0000256" key="7">
    <source>
        <dbReference type="ARBA" id="ARBA00022525"/>
    </source>
</evidence>
<dbReference type="Proteomes" id="UP000008827">
    <property type="component" value="Chromosome 10"/>
</dbReference>
<evidence type="ECO:0000256" key="5">
    <source>
        <dbReference type="ARBA" id="ARBA00013229"/>
    </source>
</evidence>
<feature type="active site" evidence="11">
    <location>
        <position position="419"/>
    </location>
</feature>
<dbReference type="CDD" id="cd15798">
    <property type="entry name" value="PMEI-like_3"/>
    <property type="match status" value="1"/>
</dbReference>
<dbReference type="InterPro" id="IPR012334">
    <property type="entry name" value="Pectin_lyas_fold"/>
</dbReference>
<evidence type="ECO:0000256" key="12">
    <source>
        <dbReference type="RuleBase" id="RU000589"/>
    </source>
</evidence>
<dbReference type="InterPro" id="IPR035513">
    <property type="entry name" value="Invertase/methylesterase_inhib"/>
</dbReference>
<dbReference type="Pfam" id="PF04043">
    <property type="entry name" value="PMEI"/>
    <property type="match status" value="1"/>
</dbReference>
<feature type="chain" id="PRO_5014484125" description="Pectinesterase" evidence="12">
    <location>
        <begin position="28"/>
        <end position="580"/>
    </location>
</feature>
<evidence type="ECO:0000256" key="1">
    <source>
        <dbReference type="ARBA" id="ARBA00004191"/>
    </source>
</evidence>
<keyword evidence="16" id="KW-1185">Reference proteome</keyword>
<comment type="catalytic activity">
    <reaction evidence="12">
        <text>[(1-&gt;4)-alpha-D-galacturonosyl methyl ester](n) + n H2O = [(1-&gt;4)-alpha-D-galacturonosyl](n) + n methanol + n H(+)</text>
        <dbReference type="Rhea" id="RHEA:22380"/>
        <dbReference type="Rhea" id="RHEA-COMP:14570"/>
        <dbReference type="Rhea" id="RHEA-COMP:14573"/>
        <dbReference type="ChEBI" id="CHEBI:15377"/>
        <dbReference type="ChEBI" id="CHEBI:15378"/>
        <dbReference type="ChEBI" id="CHEBI:17790"/>
        <dbReference type="ChEBI" id="CHEBI:140522"/>
        <dbReference type="ChEBI" id="CHEBI:140523"/>
        <dbReference type="EC" id="3.1.1.11"/>
    </reaction>
</comment>
<gene>
    <name evidence="14" type="ORF">GLYMA_10G017100</name>
</gene>
<proteinExistence type="inferred from homology"/>
<dbReference type="Gene3D" id="1.20.140.40">
    <property type="entry name" value="Invertase/pectin methylesterase inhibitor family protein"/>
    <property type="match status" value="1"/>
</dbReference>
<dbReference type="UniPathway" id="UPA00545">
    <property type="reaction ID" value="UER00823"/>
</dbReference>
<protein>
    <recommendedName>
        <fullName evidence="5 12">Pectinesterase</fullName>
        <ecNumber evidence="5 12">3.1.1.11</ecNumber>
    </recommendedName>
</protein>
<dbReference type="PROSITE" id="PS00503">
    <property type="entry name" value="PECTINESTERASE_2"/>
    <property type="match status" value="1"/>
</dbReference>
<dbReference type="FunFam" id="2.160.20.10:FF:000029">
    <property type="entry name" value="Pectinesterase 4"/>
    <property type="match status" value="1"/>
</dbReference>
<dbReference type="Pfam" id="PF01095">
    <property type="entry name" value="Pectinesterase"/>
    <property type="match status" value="2"/>
</dbReference>
<dbReference type="InterPro" id="IPR000070">
    <property type="entry name" value="Pectinesterase_cat"/>
</dbReference>
<sequence>MNNLTLASILTVISSLLFFGTTHLTNTQTTRVPDQKHKHLHFQKHIQVVAQSTCEGTLYPDLCVLTLATFPDLTTKSVPQVISSVVNHTMYEVRSTSYNCSGLKKMLKNLNPLDQRALDDCLKLFEDTSVELKATIDDLSIKSTIGSKLHHDLQTLLSGAMTNLYTCLDGFAYSKGRVGDRIEKKLLQISHHVSNSLAMLNKVPGVEKLTTSSESDEVFPEYGKMQKGFPSWVSSKDRKLLQAKVNETKFNLVVAKDGTGNFTTIGEALSVAPNSSTTRFVIHVTAGAYFENVEVIRKKTNLMFVGDGIGKTVVKGSRNVEDGWTIFQSATVAKFALYCSFMNNDPKSNPNSVDNNAVVGAGFIAKGITFEKSAGPDKHQAVALRSAFYQCSFVGYQDTLYVHSLRQFYRERDIYGTVDFIFGNAAVVFQNCNLYARKPNENQKNLFMAQGREDPNQNTGISILNCKIAAAADLIPVKSSFKSYLGRPWKMYSMTVVLKSYVDIDPAGWLEWNETFALDTLYYGEYMNRGPCSNTSGRVTWPGYRVINSSIEASQFTVGQFIQDNDWLNNTGIPFFSGLS</sequence>
<accession>A0A0R0HMZ4</accession>
<dbReference type="GO" id="GO:0042545">
    <property type="term" value="P:cell wall modification"/>
    <property type="evidence" value="ECO:0007669"/>
    <property type="project" value="UniProtKB-UniRule"/>
</dbReference>
<dbReference type="AlphaFoldDB" id="A0A0R0HMZ4"/>
<dbReference type="SUPFAM" id="SSF101148">
    <property type="entry name" value="Plant invertase/pectin methylesterase inhibitor"/>
    <property type="match status" value="1"/>
</dbReference>
<dbReference type="OMA" id="GISVQKC"/>
<evidence type="ECO:0000313" key="14">
    <source>
        <dbReference type="EMBL" id="KRH31856.1"/>
    </source>
</evidence>
<dbReference type="SMART" id="SM00856">
    <property type="entry name" value="PMEI"/>
    <property type="match status" value="1"/>
</dbReference>
<keyword evidence="7" id="KW-0964">Secreted</keyword>
<evidence type="ECO:0000256" key="3">
    <source>
        <dbReference type="ARBA" id="ARBA00006027"/>
    </source>
</evidence>
<keyword evidence="6" id="KW-0134">Cell wall</keyword>
<dbReference type="STRING" id="3847.A0A0R0HMZ4"/>
<dbReference type="EMBL" id="CM000843">
    <property type="protein sequence ID" value="KRH31856.1"/>
    <property type="molecule type" value="Genomic_DNA"/>
</dbReference>
<keyword evidence="8 12" id="KW-0378">Hydrolase</keyword>
<evidence type="ECO:0000256" key="10">
    <source>
        <dbReference type="ARBA" id="ARBA00023316"/>
    </source>
</evidence>
<comment type="similarity">
    <text evidence="4">In the C-terminal section; belongs to the pectinesterase family.</text>
</comment>
<keyword evidence="12" id="KW-0732">Signal</keyword>
<comment type="pathway">
    <text evidence="2 12">Glycan metabolism; pectin degradation; 2-dehydro-3-deoxy-D-gluconate from pectin: step 1/5.</text>
</comment>
<organism evidence="14">
    <name type="scientific">Glycine max</name>
    <name type="common">Soybean</name>
    <name type="synonym">Glycine hispida</name>
    <dbReference type="NCBI Taxonomy" id="3847"/>
    <lineage>
        <taxon>Eukaryota</taxon>
        <taxon>Viridiplantae</taxon>
        <taxon>Streptophyta</taxon>
        <taxon>Embryophyta</taxon>
        <taxon>Tracheophyta</taxon>
        <taxon>Spermatophyta</taxon>
        <taxon>Magnoliopsida</taxon>
        <taxon>eudicotyledons</taxon>
        <taxon>Gunneridae</taxon>
        <taxon>Pentapetalae</taxon>
        <taxon>rosids</taxon>
        <taxon>fabids</taxon>
        <taxon>Fabales</taxon>
        <taxon>Fabaceae</taxon>
        <taxon>Papilionoideae</taxon>
        <taxon>50 kb inversion clade</taxon>
        <taxon>NPAAA clade</taxon>
        <taxon>indigoferoid/millettioid clade</taxon>
        <taxon>Phaseoleae</taxon>
        <taxon>Glycine</taxon>
        <taxon>Glycine subgen. Soja</taxon>
    </lineage>
</organism>
<keyword evidence="9 12" id="KW-0063">Aspartyl esterase</keyword>
<dbReference type="Gene3D" id="2.160.20.10">
    <property type="entry name" value="Single-stranded right-handed beta-helix, Pectin lyase-like"/>
    <property type="match status" value="1"/>
</dbReference>
<dbReference type="InterPro" id="IPR006501">
    <property type="entry name" value="Pectinesterase_inhib_dom"/>
</dbReference>
<evidence type="ECO:0000313" key="16">
    <source>
        <dbReference type="Proteomes" id="UP000008827"/>
    </source>
</evidence>
<comment type="similarity">
    <text evidence="3">In the N-terminal section; belongs to the PMEI family.</text>
</comment>
<keyword evidence="10" id="KW-0961">Cell wall biogenesis/degradation</keyword>
<dbReference type="InterPro" id="IPR033131">
    <property type="entry name" value="Pectinesterase_Asp_AS"/>
</dbReference>
<evidence type="ECO:0000259" key="13">
    <source>
        <dbReference type="SMART" id="SM00856"/>
    </source>
</evidence>
<reference evidence="14" key="3">
    <citation type="submission" date="2018-07" db="EMBL/GenBank/DDBJ databases">
        <title>WGS assembly of Glycine max.</title>
        <authorList>
            <person name="Schmutz J."/>
            <person name="Cannon S."/>
            <person name="Schlueter J."/>
            <person name="Ma J."/>
            <person name="Mitros T."/>
            <person name="Nelson W."/>
            <person name="Hyten D."/>
            <person name="Song Q."/>
            <person name="Thelen J."/>
            <person name="Cheng J."/>
            <person name="Xu D."/>
            <person name="Hellsten U."/>
            <person name="May G."/>
            <person name="Yu Y."/>
            <person name="Sakurai T."/>
            <person name="Umezawa T."/>
            <person name="Bhattacharyya M."/>
            <person name="Sandhu D."/>
            <person name="Valliyodan B."/>
            <person name="Lindquist E."/>
            <person name="Peto M."/>
            <person name="Grant D."/>
            <person name="Shu S."/>
            <person name="Goodstein D."/>
            <person name="Barry K."/>
            <person name="Futrell-Griggs M."/>
            <person name="Abernathy B."/>
            <person name="Du J."/>
            <person name="Tian Z."/>
            <person name="Zhu L."/>
            <person name="Gill N."/>
            <person name="Joshi T."/>
            <person name="Libault M."/>
            <person name="Sethuraman A."/>
            <person name="Zhang X."/>
            <person name="Shinozaki K."/>
            <person name="Nguyen H."/>
            <person name="Wing R."/>
            <person name="Cregan P."/>
            <person name="Specht J."/>
            <person name="Grimwood J."/>
            <person name="Rokhsar D."/>
            <person name="Stacey G."/>
            <person name="Shoemaker R."/>
            <person name="Jackson S."/>
        </authorList>
    </citation>
    <scope>NUCLEOTIDE SEQUENCE</scope>
    <source>
        <tissue evidence="14">Callus</tissue>
    </source>
</reference>
<feature type="signal peptide" evidence="12">
    <location>
        <begin position="1"/>
        <end position="27"/>
    </location>
</feature>
<feature type="domain" description="Pectinesterase inhibitor" evidence="13">
    <location>
        <begin position="45"/>
        <end position="199"/>
    </location>
</feature>
<dbReference type="PaxDb" id="3847-GLYMA10G02140.2"/>
<dbReference type="InterPro" id="IPR011050">
    <property type="entry name" value="Pectin_lyase_fold/virulence"/>
</dbReference>
<evidence type="ECO:0000313" key="15">
    <source>
        <dbReference type="EnsemblPlants" id="KRH31856"/>
    </source>
</evidence>
<dbReference type="GO" id="GO:0046910">
    <property type="term" value="F:pectinesterase inhibitor activity"/>
    <property type="evidence" value="ECO:0000318"/>
    <property type="project" value="GO_Central"/>
</dbReference>
<reference evidence="14 15" key="1">
    <citation type="journal article" date="2010" name="Nature">
        <title>Genome sequence of the palaeopolyploid soybean.</title>
        <authorList>
            <person name="Schmutz J."/>
            <person name="Cannon S.B."/>
            <person name="Schlueter J."/>
            <person name="Ma J."/>
            <person name="Mitros T."/>
            <person name="Nelson W."/>
            <person name="Hyten D.L."/>
            <person name="Song Q."/>
            <person name="Thelen J.J."/>
            <person name="Cheng J."/>
            <person name="Xu D."/>
            <person name="Hellsten U."/>
            <person name="May G.D."/>
            <person name="Yu Y."/>
            <person name="Sakurai T."/>
            <person name="Umezawa T."/>
            <person name="Bhattacharyya M.K."/>
            <person name="Sandhu D."/>
            <person name="Valliyodan B."/>
            <person name="Lindquist E."/>
            <person name="Peto M."/>
            <person name="Grant D."/>
            <person name="Shu S."/>
            <person name="Goodstein D."/>
            <person name="Barry K."/>
            <person name="Futrell-Griggs M."/>
            <person name="Abernathy B."/>
            <person name="Du J."/>
            <person name="Tian Z."/>
            <person name="Zhu L."/>
            <person name="Gill N."/>
            <person name="Joshi T."/>
            <person name="Libault M."/>
            <person name="Sethuraman A."/>
            <person name="Zhang X.-C."/>
            <person name="Shinozaki K."/>
            <person name="Nguyen H.T."/>
            <person name="Wing R.A."/>
            <person name="Cregan P."/>
            <person name="Specht J."/>
            <person name="Grimwood J."/>
            <person name="Rokhsar D."/>
            <person name="Stacey G."/>
            <person name="Shoemaker R.C."/>
            <person name="Jackson S.A."/>
        </authorList>
    </citation>
    <scope>NUCLEOTIDE SEQUENCE</scope>
    <source>
        <strain evidence="15">cv. Williams 82</strain>
        <tissue evidence="14">Callus</tissue>
    </source>
</reference>
<dbReference type="GO" id="GO:0030599">
    <property type="term" value="F:pectinesterase activity"/>
    <property type="evidence" value="ECO:0000318"/>
    <property type="project" value="GO_Central"/>
</dbReference>
<dbReference type="Gramene" id="KRH31856">
    <property type="protein sequence ID" value="KRH31856"/>
    <property type="gene ID" value="GLYMA_10G017100"/>
</dbReference>
<dbReference type="SMR" id="A0A0R0HMZ4"/>
<evidence type="ECO:0000256" key="11">
    <source>
        <dbReference type="PROSITE-ProRule" id="PRU10040"/>
    </source>
</evidence>
<dbReference type="EnsemblPlants" id="KRH31856">
    <property type="protein sequence ID" value="KRH31856"/>
    <property type="gene ID" value="GLYMA_10G017100"/>
</dbReference>
<dbReference type="SUPFAM" id="SSF51126">
    <property type="entry name" value="Pectin lyase-like"/>
    <property type="match status" value="1"/>
</dbReference>
<evidence type="ECO:0000256" key="4">
    <source>
        <dbReference type="ARBA" id="ARBA00007786"/>
    </source>
</evidence>